<evidence type="ECO:0000313" key="5">
    <source>
        <dbReference type="Proteomes" id="UP001519064"/>
    </source>
</evidence>
<feature type="region of interest" description="Disordered" evidence="1">
    <location>
        <begin position="1"/>
        <end position="103"/>
    </location>
</feature>
<feature type="transmembrane region" description="Helical" evidence="2">
    <location>
        <begin position="273"/>
        <end position="294"/>
    </location>
</feature>
<keyword evidence="2" id="KW-1133">Transmembrane helix</keyword>
<sequence>MNDSPGGTSPGSAAPDHRPSRNTGKDDGSTPDDSTEPTTAEAAPRPAPDNRPGPRKWAADQPPAAPQGWTLGHQSEDRGRRKTRGPVPAQRPAYPGNQAGGWRYPPQAAKPGVIPLRPLSIGEMLEGSFNAMRAHWRTALGISLVVAVLTEIVSALTARFWLGDTSDLEALTRKDNPSIEELNNALADTLRSVSMTGVVGMLGTVIATAMLTVVVSRAVLGRQVTLGEAWRDARPQLLRLLGLLLLVPLLVSLALLGCLLPGLLTAFAGPTELAVSLLALGLLGGTAAAAWVWVRFCLAPPALMLEKQGLIAAMRRSAKLVRGSWWRILGIQLLTLLLVFAISFVVSIPTAAISAIASGGDTLANPATATDWPSLITSGIGAVIASTVSLPLTAGITALVYLDQRIRREALDLELARAAGVPGFDR</sequence>
<comment type="caution">
    <text evidence="4">The sequence shown here is derived from an EMBL/GenBank/DDBJ whole genome shotgun (WGS) entry which is preliminary data.</text>
</comment>
<gene>
    <name evidence="4" type="ORF">ITI46_27465</name>
</gene>
<dbReference type="PANTHER" id="PTHR33133">
    <property type="entry name" value="OS08G0107100 PROTEIN-RELATED"/>
    <property type="match status" value="1"/>
</dbReference>
<accession>A0ABS3XIX4</accession>
<dbReference type="PANTHER" id="PTHR33133:SF1">
    <property type="entry name" value="EXPRESSED PROTEIN-RELATED"/>
    <property type="match status" value="1"/>
</dbReference>
<evidence type="ECO:0000256" key="1">
    <source>
        <dbReference type="SAM" id="MobiDB-lite"/>
    </source>
</evidence>
<keyword evidence="2" id="KW-0812">Transmembrane</keyword>
<dbReference type="RefSeq" id="WP_209242597.1">
    <property type="nucleotide sequence ID" value="NZ_JADKMA010000184.1"/>
</dbReference>
<evidence type="ECO:0000313" key="4">
    <source>
        <dbReference type="EMBL" id="MBO8195360.1"/>
    </source>
</evidence>
<name>A0ABS3XIX4_9ACTN</name>
<feature type="transmembrane region" description="Helical" evidence="2">
    <location>
        <begin position="198"/>
        <end position="220"/>
    </location>
</feature>
<reference evidence="4 5" key="1">
    <citation type="submission" date="2020-11" db="EMBL/GenBank/DDBJ databases">
        <title>Streptomyces spirodelae sp. nov., isolated from duckweed.</title>
        <authorList>
            <person name="Saimee Y."/>
            <person name="Duangmal K."/>
        </authorList>
    </citation>
    <scope>NUCLEOTIDE SEQUENCE [LARGE SCALE GENOMIC DNA]</scope>
    <source>
        <strain evidence="4 5">S16-07</strain>
    </source>
</reference>
<organism evidence="4 5">
    <name type="scientific">Streptomyces oryzae</name>
    <dbReference type="NCBI Taxonomy" id="1434886"/>
    <lineage>
        <taxon>Bacteria</taxon>
        <taxon>Bacillati</taxon>
        <taxon>Actinomycetota</taxon>
        <taxon>Actinomycetes</taxon>
        <taxon>Kitasatosporales</taxon>
        <taxon>Streptomycetaceae</taxon>
        <taxon>Streptomyces</taxon>
    </lineage>
</organism>
<feature type="transmembrane region" description="Helical" evidence="2">
    <location>
        <begin position="325"/>
        <end position="356"/>
    </location>
</feature>
<dbReference type="Pfam" id="PF25231">
    <property type="entry name" value="DUF7847"/>
    <property type="match status" value="1"/>
</dbReference>
<protein>
    <recommendedName>
        <fullName evidence="3">DUF7847 domain-containing protein</fullName>
    </recommendedName>
</protein>
<feature type="domain" description="DUF7847" evidence="3">
    <location>
        <begin position="188"/>
        <end position="402"/>
    </location>
</feature>
<evidence type="ECO:0000259" key="3">
    <source>
        <dbReference type="Pfam" id="PF25231"/>
    </source>
</evidence>
<feature type="transmembrane region" description="Helical" evidence="2">
    <location>
        <begin position="376"/>
        <end position="402"/>
    </location>
</feature>
<evidence type="ECO:0000256" key="2">
    <source>
        <dbReference type="SAM" id="Phobius"/>
    </source>
</evidence>
<proteinExistence type="predicted"/>
<dbReference type="Proteomes" id="UP001519064">
    <property type="component" value="Unassembled WGS sequence"/>
</dbReference>
<keyword evidence="2" id="KW-0472">Membrane</keyword>
<feature type="transmembrane region" description="Helical" evidence="2">
    <location>
        <begin position="139"/>
        <end position="162"/>
    </location>
</feature>
<dbReference type="EMBL" id="JADKMA010000184">
    <property type="protein sequence ID" value="MBO8195360.1"/>
    <property type="molecule type" value="Genomic_DNA"/>
</dbReference>
<feature type="compositionally biased region" description="Polar residues" evidence="1">
    <location>
        <begin position="1"/>
        <end position="11"/>
    </location>
</feature>
<dbReference type="InterPro" id="IPR057169">
    <property type="entry name" value="DUF7847"/>
</dbReference>
<feature type="transmembrane region" description="Helical" evidence="2">
    <location>
        <begin position="240"/>
        <end position="267"/>
    </location>
</feature>
<keyword evidence="5" id="KW-1185">Reference proteome</keyword>
<feature type="compositionally biased region" description="Basic and acidic residues" evidence="1">
    <location>
        <begin position="15"/>
        <end position="28"/>
    </location>
</feature>